<name>Q4T755_TETNG</name>
<reference evidence="8" key="2">
    <citation type="submission" date="2004-02" db="EMBL/GenBank/DDBJ databases">
        <authorList>
            <consortium name="Genoscope"/>
            <consortium name="Whitehead Institute Centre for Genome Research"/>
        </authorList>
    </citation>
    <scope>NUCLEOTIDE SEQUENCE</scope>
</reference>
<comment type="caution">
    <text evidence="8">The sequence shown here is derived from an EMBL/GenBank/DDBJ whole genome shotgun (WGS) entry which is preliminary data.</text>
</comment>
<dbReference type="OrthoDB" id="370281at2759"/>
<dbReference type="AlphaFoldDB" id="Q4T755"/>
<feature type="compositionally biased region" description="Basic and acidic residues" evidence="6">
    <location>
        <begin position="400"/>
        <end position="410"/>
    </location>
</feature>
<feature type="transmembrane region" description="Helical" evidence="7">
    <location>
        <begin position="232"/>
        <end position="251"/>
    </location>
</feature>
<gene>
    <name evidence="8" type="ORF">GSTENG00005919001</name>
</gene>
<feature type="transmembrane region" description="Helical" evidence="7">
    <location>
        <begin position="686"/>
        <end position="706"/>
    </location>
</feature>
<dbReference type="PANTHER" id="PTHR23510">
    <property type="entry name" value="INNER MEMBRANE TRANSPORT PROTEIN YAJR"/>
    <property type="match status" value="1"/>
</dbReference>
<dbReference type="KEGG" id="tng:GSTEN00005919G001"/>
<dbReference type="GO" id="GO:0022857">
    <property type="term" value="F:transmembrane transporter activity"/>
    <property type="evidence" value="ECO:0007669"/>
    <property type="project" value="InterPro"/>
</dbReference>
<keyword evidence="2" id="KW-0813">Transport</keyword>
<dbReference type="Pfam" id="PF07690">
    <property type="entry name" value="MFS_1"/>
    <property type="match status" value="1"/>
</dbReference>
<comment type="subcellular location">
    <subcellularLocation>
        <location evidence="1">Endomembrane system</location>
        <topology evidence="1">Multi-pass membrane protein</topology>
    </subcellularLocation>
</comment>
<keyword evidence="4 7" id="KW-1133">Transmembrane helix</keyword>
<keyword evidence="3 7" id="KW-0812">Transmembrane</keyword>
<evidence type="ECO:0000256" key="2">
    <source>
        <dbReference type="ARBA" id="ARBA00022448"/>
    </source>
</evidence>
<feature type="region of interest" description="Disordered" evidence="6">
    <location>
        <begin position="546"/>
        <end position="571"/>
    </location>
</feature>
<evidence type="ECO:0000313" key="8">
    <source>
        <dbReference type="EMBL" id="CAF91277.1"/>
    </source>
</evidence>
<feature type="region of interest" description="Disordered" evidence="6">
    <location>
        <begin position="341"/>
        <end position="410"/>
    </location>
</feature>
<evidence type="ECO:0000256" key="5">
    <source>
        <dbReference type="ARBA" id="ARBA00023136"/>
    </source>
</evidence>
<dbReference type="PANTHER" id="PTHR23510:SF3">
    <property type="entry name" value="MAJOR FACILITATOR SUPERFAMILY DOMAIN-CONTAINING PROTEIN 8"/>
    <property type="match status" value="1"/>
</dbReference>
<evidence type="ECO:0000256" key="4">
    <source>
        <dbReference type="ARBA" id="ARBA00022989"/>
    </source>
</evidence>
<dbReference type="InterPro" id="IPR011701">
    <property type="entry name" value="MFS"/>
</dbReference>
<dbReference type="GO" id="GO:0005765">
    <property type="term" value="C:lysosomal membrane"/>
    <property type="evidence" value="ECO:0007669"/>
    <property type="project" value="TreeGrafter"/>
</dbReference>
<organism evidence="8">
    <name type="scientific">Tetraodon nigroviridis</name>
    <name type="common">Spotted green pufferfish</name>
    <name type="synonym">Chelonodon nigroviridis</name>
    <dbReference type="NCBI Taxonomy" id="99883"/>
    <lineage>
        <taxon>Eukaryota</taxon>
        <taxon>Metazoa</taxon>
        <taxon>Chordata</taxon>
        <taxon>Craniata</taxon>
        <taxon>Vertebrata</taxon>
        <taxon>Euteleostomi</taxon>
        <taxon>Actinopterygii</taxon>
        <taxon>Neopterygii</taxon>
        <taxon>Teleostei</taxon>
        <taxon>Neoteleostei</taxon>
        <taxon>Acanthomorphata</taxon>
        <taxon>Eupercaria</taxon>
        <taxon>Tetraodontiformes</taxon>
        <taxon>Tetradontoidea</taxon>
        <taxon>Tetraodontidae</taxon>
        <taxon>Tetraodon</taxon>
    </lineage>
</organism>
<dbReference type="GO" id="GO:0012505">
    <property type="term" value="C:endomembrane system"/>
    <property type="evidence" value="ECO:0007669"/>
    <property type="project" value="UniProtKB-SubCell"/>
</dbReference>
<evidence type="ECO:0000256" key="1">
    <source>
        <dbReference type="ARBA" id="ARBA00004127"/>
    </source>
</evidence>
<evidence type="ECO:0000256" key="6">
    <source>
        <dbReference type="SAM" id="MobiDB-lite"/>
    </source>
</evidence>
<protein>
    <submittedName>
        <fullName evidence="8">(spotted green pufferfish) hypothetical protein</fullName>
    </submittedName>
</protein>
<feature type="transmembrane region" description="Helical" evidence="7">
    <location>
        <begin position="263"/>
        <end position="281"/>
    </location>
</feature>
<dbReference type="Gene3D" id="1.20.1250.20">
    <property type="entry name" value="MFS general substrate transporter like domains"/>
    <property type="match status" value="1"/>
</dbReference>
<keyword evidence="5 7" id="KW-0472">Membrane</keyword>
<feature type="transmembrane region" description="Helical" evidence="7">
    <location>
        <begin position="200"/>
        <end position="220"/>
    </location>
</feature>
<sequence length="721" mass="77993">MNRDQKFRSKVAFCAQKKTRSGHFWWTHVTVALTSKATRKPAGIVSGAVVEPIRTESGSRGLLAFGSFELILKRAPGTPPFDVVEFDAVALELRPSSRSLASRDTPRFFDVEIYDVSADEDSRSRWRSIRVMYFTMFLSSVGEDAAAREDLPLSSRHCGPICNWCVRPAAGLERASPLSRQCCSSFFLSWQIDASADASFLGWVVAAYSLGQMVASPLFGLWSNHRPRREPLACSIFINVSANIYYAYAYLPVRNNKFHVLTSRAFVGFGAGNVAVVRSYVAGATSLKERTGAMANMSACQALGFILGPGGAPPRRRPTRGCTFSRRSLSASVAGVSLVHRREGRGGGGHRSAAQHVHRSGSAGGALRRGQRPASGAGAEVRPPHVPGQRRRRRLPATVSDREHRVDDHGRHVRSINEISEVPEEGIDQVAVLTSNTLFFVVMFIFAVFETSVSRPSSPPPPPGCSRRSARTHLSFPQDLHPLVHGHVRLDEKGSRAVQRRHHLRHRIRIHRGFPGGESGLQEGRRSPRAAGGPARYLPGLLYSPSVGKPLPENPVGGSGKHHVGGGGGGGVQRLSGADGLSLPADLVPVHSRRPPGSVPVVRPADRRGLPGVQRHVLHAVLEDPRTHASGRAERRPATTGGPKTNRVCHCAQGVYMGWLTASGSGARTLGPVFVSQVYTVLGPRWAFSLICGMVAGAVVLLCVLYQRLVAFSVRRGSLVE</sequence>
<accession>Q4T755</accession>
<feature type="region of interest" description="Disordered" evidence="6">
    <location>
        <begin position="512"/>
        <end position="533"/>
    </location>
</feature>
<reference evidence="8" key="1">
    <citation type="journal article" date="2004" name="Nature">
        <title>Genome duplication in the teleost fish Tetraodon nigroviridis reveals the early vertebrate proto-karyotype.</title>
        <authorList>
            <person name="Jaillon O."/>
            <person name="Aury J.-M."/>
            <person name="Brunet F."/>
            <person name="Petit J.-L."/>
            <person name="Stange-Thomann N."/>
            <person name="Mauceli E."/>
            <person name="Bouneau L."/>
            <person name="Fischer C."/>
            <person name="Ozouf-Costaz C."/>
            <person name="Bernot A."/>
            <person name="Nicaud S."/>
            <person name="Jaffe D."/>
            <person name="Fisher S."/>
            <person name="Lutfalla G."/>
            <person name="Dossat C."/>
            <person name="Segurens B."/>
            <person name="Dasilva C."/>
            <person name="Salanoubat M."/>
            <person name="Levy M."/>
            <person name="Boudet N."/>
            <person name="Castellano S."/>
            <person name="Anthouard V."/>
            <person name="Jubin C."/>
            <person name="Castelli V."/>
            <person name="Katinka M."/>
            <person name="Vacherie B."/>
            <person name="Biemont C."/>
            <person name="Skalli Z."/>
            <person name="Cattolico L."/>
            <person name="Poulain J."/>
            <person name="De Berardinis V."/>
            <person name="Cruaud C."/>
            <person name="Duprat S."/>
            <person name="Brottier P."/>
            <person name="Coutanceau J.-P."/>
            <person name="Gouzy J."/>
            <person name="Parra G."/>
            <person name="Lardier G."/>
            <person name="Chapple C."/>
            <person name="McKernan K.J."/>
            <person name="McEwan P."/>
            <person name="Bosak S."/>
            <person name="Kellis M."/>
            <person name="Volff J.-N."/>
            <person name="Guigo R."/>
            <person name="Zody M.C."/>
            <person name="Mesirov J."/>
            <person name="Lindblad-Toh K."/>
            <person name="Birren B."/>
            <person name="Nusbaum C."/>
            <person name="Kahn D."/>
            <person name="Robinson-Rechavi M."/>
            <person name="Laudet V."/>
            <person name="Schachter V."/>
            <person name="Quetier F."/>
            <person name="Saurin W."/>
            <person name="Scarpelli C."/>
            <person name="Wincker P."/>
            <person name="Lander E.S."/>
            <person name="Weissenbach J."/>
            <person name="Roest Crollius H."/>
        </authorList>
    </citation>
    <scope>NUCLEOTIDE SEQUENCE [LARGE SCALE GENOMIC DNA]</scope>
</reference>
<evidence type="ECO:0000256" key="3">
    <source>
        <dbReference type="ARBA" id="ARBA00022692"/>
    </source>
</evidence>
<dbReference type="EMBL" id="CAAE01008308">
    <property type="protein sequence ID" value="CAF91277.1"/>
    <property type="molecule type" value="Genomic_DNA"/>
</dbReference>
<proteinExistence type="predicted"/>
<feature type="region of interest" description="Disordered" evidence="6">
    <location>
        <begin position="587"/>
        <end position="607"/>
    </location>
</feature>
<dbReference type="InterPro" id="IPR036259">
    <property type="entry name" value="MFS_trans_sf"/>
</dbReference>
<dbReference type="InterPro" id="IPR051068">
    <property type="entry name" value="MFS_Domain-Containing_Protein"/>
</dbReference>
<dbReference type="SUPFAM" id="SSF103473">
    <property type="entry name" value="MFS general substrate transporter"/>
    <property type="match status" value="2"/>
</dbReference>
<evidence type="ECO:0000256" key="7">
    <source>
        <dbReference type="SAM" id="Phobius"/>
    </source>
</evidence>